<dbReference type="InterPro" id="IPR036188">
    <property type="entry name" value="FAD/NAD-bd_sf"/>
</dbReference>
<dbReference type="RefSeq" id="WP_124909403.1">
    <property type="nucleotide sequence ID" value="NZ_RQJP01000005.1"/>
</dbReference>
<dbReference type="InterPro" id="IPR002937">
    <property type="entry name" value="Amino_oxidase"/>
</dbReference>
<dbReference type="Pfam" id="PF01593">
    <property type="entry name" value="Amino_oxidase"/>
    <property type="match status" value="1"/>
</dbReference>
<sequence length="425" mass="46575">MQSKPSVVIVGAGMAGLTCAVYLRQAGIEATLLEASDGVGGRIRTDVVDGFRLDRGFQILLTAYPETRKLLDYSALKLQRFRSGALIHHPTDRNSAQWIPFINPLREPSGLFQTLASDVGTFGDKLRIIELIRHVAGLSTDEFFNQEATDTATFLETFGFSNQIINRFFRPFFGGIFLEDALVTSSNFFQFCFRNFYSGDAAVPAAGMAAIPQQLAGRLNPAQIRLNSPVRQIRDSTLYLETGETVRADAIVLAVDASAASRLLGTETPKRSFTSTTNTYFAAAQSPKINQSGTKKLLLLNANRQSAIHNLAILNDVAPSYAPDGQALISVSTQGLEVVNEGALAERIQKELVGWFGAEVAQWRWLKTYHLPEALPAYLPGTRHAPLQQAEHIFQCGDQTAYPSLNAAMQTGRKVAELIINQQHV</sequence>
<dbReference type="OrthoDB" id="9767561at2"/>
<organism evidence="2 3">
    <name type="scientific">Larkinella knui</name>
    <dbReference type="NCBI Taxonomy" id="2025310"/>
    <lineage>
        <taxon>Bacteria</taxon>
        <taxon>Pseudomonadati</taxon>
        <taxon>Bacteroidota</taxon>
        <taxon>Cytophagia</taxon>
        <taxon>Cytophagales</taxon>
        <taxon>Spirosomataceae</taxon>
        <taxon>Larkinella</taxon>
    </lineage>
</organism>
<dbReference type="AlphaFoldDB" id="A0A3P1CF65"/>
<dbReference type="Gene3D" id="3.50.50.60">
    <property type="entry name" value="FAD/NAD(P)-binding domain"/>
    <property type="match status" value="1"/>
</dbReference>
<name>A0A3P1CF65_9BACT</name>
<feature type="domain" description="Amine oxidase" evidence="1">
    <location>
        <begin position="14"/>
        <end position="420"/>
    </location>
</feature>
<evidence type="ECO:0000313" key="2">
    <source>
        <dbReference type="EMBL" id="RRB11736.1"/>
    </source>
</evidence>
<evidence type="ECO:0000259" key="1">
    <source>
        <dbReference type="Pfam" id="PF01593"/>
    </source>
</evidence>
<protein>
    <submittedName>
        <fullName evidence="2">FAD-dependent oxidoreductase</fullName>
    </submittedName>
</protein>
<dbReference type="EMBL" id="RQJP01000005">
    <property type="protein sequence ID" value="RRB11736.1"/>
    <property type="molecule type" value="Genomic_DNA"/>
</dbReference>
<dbReference type="PANTHER" id="PTHR42841">
    <property type="entry name" value="AMINE OXIDASE"/>
    <property type="match status" value="1"/>
</dbReference>
<dbReference type="SUPFAM" id="SSF51905">
    <property type="entry name" value="FAD/NAD(P)-binding domain"/>
    <property type="match status" value="1"/>
</dbReference>
<dbReference type="Proteomes" id="UP000274271">
    <property type="component" value="Unassembled WGS sequence"/>
</dbReference>
<reference evidence="2 3" key="1">
    <citation type="submission" date="2018-11" db="EMBL/GenBank/DDBJ databases">
        <authorList>
            <person name="Zhou Z."/>
            <person name="Wang G."/>
        </authorList>
    </citation>
    <scope>NUCLEOTIDE SEQUENCE [LARGE SCALE GENOMIC DNA]</scope>
    <source>
        <strain evidence="2 3">KCTC42998</strain>
    </source>
</reference>
<comment type="caution">
    <text evidence="2">The sequence shown here is derived from an EMBL/GenBank/DDBJ whole genome shotgun (WGS) entry which is preliminary data.</text>
</comment>
<proteinExistence type="predicted"/>
<dbReference type="GO" id="GO:0016491">
    <property type="term" value="F:oxidoreductase activity"/>
    <property type="evidence" value="ECO:0007669"/>
    <property type="project" value="InterPro"/>
</dbReference>
<gene>
    <name evidence="2" type="ORF">EHT87_25040</name>
</gene>
<accession>A0A3P1CF65</accession>
<evidence type="ECO:0000313" key="3">
    <source>
        <dbReference type="Proteomes" id="UP000274271"/>
    </source>
</evidence>
<keyword evidence="3" id="KW-1185">Reference proteome</keyword>